<dbReference type="AlphaFoldDB" id="A0AAV6H123"/>
<comment type="caution">
    <text evidence="1">The sequence shown here is derived from an EMBL/GenBank/DDBJ whole genome shotgun (WGS) entry which is preliminary data.</text>
</comment>
<name>A0AAV6H123_9TELE</name>
<evidence type="ECO:0000313" key="2">
    <source>
        <dbReference type="Proteomes" id="UP000823561"/>
    </source>
</evidence>
<proteinExistence type="predicted"/>
<accession>A0AAV6H123</accession>
<sequence>MFKQNRELARYSLLMQLKLSQTRISSMICWNSLLCFYGQGLPKLFCGRFWSLGCPRRPRFFTVYSGHRQLWGEIRRDVDYAALHPSWHAVILCLKHPGFFPSCKG</sequence>
<dbReference type="Proteomes" id="UP000823561">
    <property type="component" value="Chromosome 5"/>
</dbReference>
<organism evidence="1 2">
    <name type="scientific">Alosa alosa</name>
    <name type="common">allis shad</name>
    <dbReference type="NCBI Taxonomy" id="278164"/>
    <lineage>
        <taxon>Eukaryota</taxon>
        <taxon>Metazoa</taxon>
        <taxon>Chordata</taxon>
        <taxon>Craniata</taxon>
        <taxon>Vertebrata</taxon>
        <taxon>Euteleostomi</taxon>
        <taxon>Actinopterygii</taxon>
        <taxon>Neopterygii</taxon>
        <taxon>Teleostei</taxon>
        <taxon>Clupei</taxon>
        <taxon>Clupeiformes</taxon>
        <taxon>Clupeoidei</taxon>
        <taxon>Clupeidae</taxon>
        <taxon>Alosa</taxon>
    </lineage>
</organism>
<dbReference type="EMBL" id="JADWDJ010000005">
    <property type="protein sequence ID" value="KAG5280754.1"/>
    <property type="molecule type" value="Genomic_DNA"/>
</dbReference>
<reference evidence="1" key="1">
    <citation type="submission" date="2020-10" db="EMBL/GenBank/DDBJ databases">
        <title>Chromosome-scale genome assembly of the Allis shad, Alosa alosa.</title>
        <authorList>
            <person name="Margot Z."/>
            <person name="Christophe K."/>
            <person name="Cabau C."/>
            <person name="Louis A."/>
            <person name="Berthelot C."/>
            <person name="Parey E."/>
            <person name="Roest Crollius H."/>
            <person name="Montfort J."/>
            <person name="Robinson-Rechavi M."/>
            <person name="Bucao C."/>
            <person name="Bouchez O."/>
            <person name="Gislard M."/>
            <person name="Lluch J."/>
            <person name="Milhes M."/>
            <person name="Lampietro C."/>
            <person name="Lopez Roques C."/>
            <person name="Donnadieu C."/>
            <person name="Braasch I."/>
            <person name="Desvignes T."/>
            <person name="Postlethwait J."/>
            <person name="Bobe J."/>
            <person name="Guiguen Y."/>
        </authorList>
    </citation>
    <scope>NUCLEOTIDE SEQUENCE</scope>
    <source>
        <strain evidence="1">M-15738</strain>
        <tissue evidence="1">Blood</tissue>
    </source>
</reference>
<keyword evidence="2" id="KW-1185">Reference proteome</keyword>
<evidence type="ECO:0000313" key="1">
    <source>
        <dbReference type="EMBL" id="KAG5280754.1"/>
    </source>
</evidence>
<protein>
    <submittedName>
        <fullName evidence="1">Uncharacterized protein</fullName>
    </submittedName>
</protein>
<gene>
    <name evidence="1" type="ORF">AALO_G00063670</name>
</gene>